<feature type="signal peptide" evidence="1">
    <location>
        <begin position="1"/>
        <end position="29"/>
    </location>
</feature>
<evidence type="ECO:0000313" key="4">
    <source>
        <dbReference type="Proteomes" id="UP001164803"/>
    </source>
</evidence>
<evidence type="ECO:0000313" key="3">
    <source>
        <dbReference type="EMBL" id="WAH37800.1"/>
    </source>
</evidence>
<dbReference type="RefSeq" id="WP_268045324.1">
    <property type="nucleotide sequence ID" value="NZ_CP104064.1"/>
</dbReference>
<dbReference type="EMBL" id="CP104064">
    <property type="protein sequence ID" value="WAH37800.1"/>
    <property type="molecule type" value="Genomic_DNA"/>
</dbReference>
<dbReference type="InterPro" id="IPR032599">
    <property type="entry name" value="YcdB/YcdC_rep_domain"/>
</dbReference>
<dbReference type="Proteomes" id="UP001164803">
    <property type="component" value="Chromosome"/>
</dbReference>
<dbReference type="InterPro" id="IPR001119">
    <property type="entry name" value="SLH_dom"/>
</dbReference>
<keyword evidence="1" id="KW-0732">Signal</keyword>
<name>A0ABY6Z4L7_9BACL</name>
<organism evidence="3 4">
    <name type="scientific">Alicyclobacillus dauci</name>
    <dbReference type="NCBI Taxonomy" id="1475485"/>
    <lineage>
        <taxon>Bacteria</taxon>
        <taxon>Bacillati</taxon>
        <taxon>Bacillota</taxon>
        <taxon>Bacilli</taxon>
        <taxon>Bacillales</taxon>
        <taxon>Alicyclobacillaceae</taxon>
        <taxon>Alicyclobacillus</taxon>
    </lineage>
</organism>
<evidence type="ECO:0000256" key="1">
    <source>
        <dbReference type="SAM" id="SignalP"/>
    </source>
</evidence>
<dbReference type="Pfam" id="PF16244">
    <property type="entry name" value="DUF4901"/>
    <property type="match status" value="1"/>
</dbReference>
<accession>A0ABY6Z4L7</accession>
<feature type="chain" id="PRO_5046250934" description="SLH domain-containing protein" evidence="1">
    <location>
        <begin position="30"/>
        <end position="762"/>
    </location>
</feature>
<evidence type="ECO:0000259" key="2">
    <source>
        <dbReference type="PROSITE" id="PS51272"/>
    </source>
</evidence>
<feature type="domain" description="SLH" evidence="2">
    <location>
        <begin position="633"/>
        <end position="694"/>
    </location>
</feature>
<proteinExistence type="predicted"/>
<protein>
    <recommendedName>
        <fullName evidence="2">SLH domain-containing protein</fullName>
    </recommendedName>
</protein>
<sequence length="762" mass="81435">MRKSSLVTSIAVTIVLSGVSVATPGIALAATSSSSTHTAAQAEAIARKLFSISSDYTVQNQSYGQNPGSQSHPIYTFSFQKPNEAQPTDVVSVSVDAVTGLVLNYNHVMPNVAFKFPVPVSEDQAASIAKAWAKKLYPDQLGQVKMAAQPNQLNDLRSAVQYQFDFERIVNGIPAPFNGFNIVIDQNGGLQSVNDDWSTVTFPSANTGISPTDMNSVYTKALGLHLTYSEIWHTNGKSTVALSYVPAPSAYPNAWNEQFSVSHDVSGIIIDAHSGKLLDASGTAHDVTPYVQPTPLDPKAKPNPLRQTKVNLDQNASLALAQKVFPMDSYTKLTNENESSGANSDTLWNFNFTRKDSKSSVQTTIDVQVDATYGYISNYNSYETSTKPGGMTSQSSKTLSQATLNKLATAAVEKTYSGHLGSLAILPQPAWGSPQPITQFQILSFKNGIQNLVTSGSIGLDPTTGTITSIFMSPYDDTDNTYPSPDKAISQTSANETWVKDAPLQLEYLMTTPAANGKFPTPDSATTAPKVVLAYVPTPQFQANSYFDAIQGQFVPNDGLQSQPYTGMVSDIAGDKNAAQLQLLASRGLIAVDSHGDVHPSGTMTNAAFVKLVMDALGTVNRYNQGMMADQSVASAVNDVAANNPSYKELVTAYALGWLDPNHPLDPNQQVTRSEAARVFSEALNYDALLKRPDLFKLDATDANSINASDFAADAIATGLGMLSLEDNRFNGDQPLTLSDAAQGLVQTASLMGSSPVVLPLK</sequence>
<gene>
    <name evidence="3" type="ORF">NZD86_04655</name>
</gene>
<keyword evidence="4" id="KW-1185">Reference proteome</keyword>
<reference evidence="3" key="1">
    <citation type="submission" date="2022-08" db="EMBL/GenBank/DDBJ databases">
        <title>Alicyclobacillus dauci DSM2870, complete genome.</title>
        <authorList>
            <person name="Wang Q."/>
            <person name="Cai R."/>
            <person name="Wang Z."/>
        </authorList>
    </citation>
    <scope>NUCLEOTIDE SEQUENCE</scope>
    <source>
        <strain evidence="3">DSM 28700</strain>
    </source>
</reference>
<dbReference type="PROSITE" id="PS51272">
    <property type="entry name" value="SLH"/>
    <property type="match status" value="1"/>
</dbReference>